<reference evidence="1 2" key="1">
    <citation type="submission" date="2019-02" db="EMBL/GenBank/DDBJ databases">
        <title>A cornucopia of Shigella phages from the Cornhusker state.</title>
        <authorList>
            <person name="Doore S.M."/>
            <person name="Schrad J.R."/>
            <person name="Perrett H.R."/>
            <person name="Dover J.A."/>
            <person name="Schrad K.P."/>
            <person name="Dean W.F."/>
            <person name="Parent K.N."/>
        </authorList>
    </citation>
    <scope>NUCLEOTIDE SEQUENCE [LARGE SCALE GENOMIC DNA]</scope>
</reference>
<dbReference type="EMBL" id="MK562505">
    <property type="protein sequence ID" value="QBP33193.1"/>
    <property type="molecule type" value="Genomic_DNA"/>
</dbReference>
<evidence type="ECO:0000313" key="2">
    <source>
        <dbReference type="Proteomes" id="UP000295288"/>
    </source>
</evidence>
<protein>
    <submittedName>
        <fullName evidence="1">Uncharacterized protein</fullName>
    </submittedName>
</protein>
<sequence>MVARLKKSLKFLRDMVLPQKKNSEEWKKVTEKVFKDLIEMNIKEFNLERKYLVLSLEDINQYLNEDDRSTLQQIVFTLRHHREHVEGREPLEGIFVKNSYPFYEDTFKKLEMYVRQKNRKEFSMVSLGGQQMLVLEDINPKRVNKGVCIKVTGKEEFIDAHLLEHIVEGGSAVLNLNEYHISSHPIKGDQIMIQVRERHNGFTHFFQTNKTSLKVMFKEVM</sequence>
<name>A0A482JKC1_9CAUD</name>
<evidence type="ECO:0000313" key="1">
    <source>
        <dbReference type="EMBL" id="QBP33193.1"/>
    </source>
</evidence>
<organism evidence="1 2">
    <name type="scientific">Shigella phage Silverhawkium</name>
    <dbReference type="NCBI Taxonomy" id="2530185"/>
    <lineage>
        <taxon>Viruses</taxon>
        <taxon>Duplodnaviria</taxon>
        <taxon>Heunggongvirae</taxon>
        <taxon>Uroviricota</taxon>
        <taxon>Caudoviricetes</taxon>
        <taxon>Andersonviridae</taxon>
        <taxon>Ounavirinae</taxon>
        <taxon>Mooglevirus</taxon>
        <taxon>Mooglevirus silverhawkium</taxon>
    </lineage>
</organism>
<accession>A0A482JKC1</accession>
<keyword evidence="2" id="KW-1185">Reference proteome</keyword>
<proteinExistence type="predicted"/>
<gene>
    <name evidence="1" type="ORF">Silverhawkium_gp107</name>
</gene>
<dbReference type="Proteomes" id="UP000295288">
    <property type="component" value="Segment"/>
</dbReference>